<sequence length="177" mass="17971">MSGHRLQRLLCAATAALAGGLLCACGGDRAQPQQASSALVSQVAAATTSMSVTPGRARITAVPDAGATAAPTAVSPARADAGRRGGVDHIRVDKCWTNATASSGGQLLISADSSDRQARLLAYRQDGTLIGEVQNGGGQRYGGTVFAYEPTDPLTVTIMSSSGGRVTVATTPFRPEN</sequence>
<dbReference type="Proteomes" id="UP000320085">
    <property type="component" value="Unassembled WGS sequence"/>
</dbReference>
<dbReference type="OrthoDB" id="4869943at2"/>
<organism evidence="2 3">
    <name type="scientific">Humibacillus xanthopallidus</name>
    <dbReference type="NCBI Taxonomy" id="412689"/>
    <lineage>
        <taxon>Bacteria</taxon>
        <taxon>Bacillati</taxon>
        <taxon>Actinomycetota</taxon>
        <taxon>Actinomycetes</taxon>
        <taxon>Micrococcales</taxon>
        <taxon>Intrasporangiaceae</taxon>
        <taxon>Humibacillus</taxon>
    </lineage>
</organism>
<gene>
    <name evidence="2" type="ORF">FHX52_4310</name>
</gene>
<evidence type="ECO:0008006" key="4">
    <source>
        <dbReference type="Google" id="ProtNLM"/>
    </source>
</evidence>
<evidence type="ECO:0000313" key="2">
    <source>
        <dbReference type="EMBL" id="TQN45078.1"/>
    </source>
</evidence>
<keyword evidence="1" id="KW-0732">Signal</keyword>
<name>A0A543PLY5_9MICO</name>
<evidence type="ECO:0000256" key="1">
    <source>
        <dbReference type="SAM" id="SignalP"/>
    </source>
</evidence>
<dbReference type="PROSITE" id="PS51257">
    <property type="entry name" value="PROKAR_LIPOPROTEIN"/>
    <property type="match status" value="1"/>
</dbReference>
<evidence type="ECO:0000313" key="3">
    <source>
        <dbReference type="Proteomes" id="UP000320085"/>
    </source>
</evidence>
<reference evidence="2 3" key="1">
    <citation type="submission" date="2019-06" db="EMBL/GenBank/DDBJ databases">
        <title>Sequencing the genomes of 1000 actinobacteria strains.</title>
        <authorList>
            <person name="Klenk H.-P."/>
        </authorList>
    </citation>
    <scope>NUCLEOTIDE SEQUENCE [LARGE SCALE GENOMIC DNA]</scope>
    <source>
        <strain evidence="2 3">DSM 21776</strain>
    </source>
</reference>
<dbReference type="EMBL" id="VFQF01000003">
    <property type="protein sequence ID" value="TQN45078.1"/>
    <property type="molecule type" value="Genomic_DNA"/>
</dbReference>
<proteinExistence type="predicted"/>
<dbReference type="AlphaFoldDB" id="A0A543PLY5"/>
<comment type="caution">
    <text evidence="2">The sequence shown here is derived from an EMBL/GenBank/DDBJ whole genome shotgun (WGS) entry which is preliminary data.</text>
</comment>
<feature type="signal peptide" evidence="1">
    <location>
        <begin position="1"/>
        <end position="24"/>
    </location>
</feature>
<dbReference type="RefSeq" id="WP_141824353.1">
    <property type="nucleotide sequence ID" value="NZ_BAAAQC010000009.1"/>
</dbReference>
<feature type="chain" id="PRO_5039412459" description="Lipoprotein" evidence="1">
    <location>
        <begin position="25"/>
        <end position="177"/>
    </location>
</feature>
<protein>
    <recommendedName>
        <fullName evidence="4">Lipoprotein</fullName>
    </recommendedName>
</protein>
<accession>A0A543PLY5</accession>